<dbReference type="SUPFAM" id="SSF52540">
    <property type="entry name" value="P-loop containing nucleoside triphosphate hydrolases"/>
    <property type="match status" value="1"/>
</dbReference>
<comment type="subcellular location">
    <subcellularLocation>
        <location evidence="1">Mitochondrion outer membrane</location>
        <topology evidence="1">Multi-pass membrane protein</topology>
    </subcellularLocation>
</comment>
<evidence type="ECO:0000256" key="3">
    <source>
        <dbReference type="ARBA" id="ARBA00022741"/>
    </source>
</evidence>
<protein>
    <recommendedName>
        <fullName evidence="13">Dynamin-type G domain-containing protein</fullName>
    </recommendedName>
</protein>
<dbReference type="PANTHER" id="PTHR10465">
    <property type="entry name" value="TRANSMEMBRANE GTPASE FZO1"/>
    <property type="match status" value="1"/>
</dbReference>
<keyword evidence="7 11" id="KW-0175">Coiled coil</keyword>
<feature type="coiled-coil region" evidence="11">
    <location>
        <begin position="1003"/>
        <end position="1040"/>
    </location>
</feature>
<dbReference type="PROSITE" id="PS51718">
    <property type="entry name" value="G_DYNAMIN_2"/>
    <property type="match status" value="1"/>
</dbReference>
<evidence type="ECO:0000256" key="9">
    <source>
        <dbReference type="ARBA" id="ARBA00023134"/>
    </source>
</evidence>
<keyword evidence="4" id="KW-1000">Mitochondrion outer membrane</keyword>
<dbReference type="InterPro" id="IPR027094">
    <property type="entry name" value="Mitofusin_fam"/>
</dbReference>
<evidence type="ECO:0000259" key="13">
    <source>
        <dbReference type="PROSITE" id="PS51718"/>
    </source>
</evidence>
<dbReference type="InterPro" id="IPR030381">
    <property type="entry name" value="G_DYNAMIN_dom"/>
</dbReference>
<proteinExistence type="predicted"/>
<evidence type="ECO:0000256" key="7">
    <source>
        <dbReference type="ARBA" id="ARBA00023054"/>
    </source>
</evidence>
<comment type="caution">
    <text evidence="14">The sequence shown here is derived from an EMBL/GenBank/DDBJ whole genome shotgun (WGS) entry which is preliminary data.</text>
</comment>
<feature type="compositionally biased region" description="Basic and acidic residues" evidence="12">
    <location>
        <begin position="251"/>
        <end position="261"/>
    </location>
</feature>
<dbReference type="Gene3D" id="1.20.5.110">
    <property type="match status" value="1"/>
</dbReference>
<keyword evidence="6" id="KW-1133">Transmembrane helix</keyword>
<dbReference type="Gene3D" id="3.40.50.300">
    <property type="entry name" value="P-loop containing nucleotide triphosphate hydrolases"/>
    <property type="match status" value="1"/>
</dbReference>
<dbReference type="EMBL" id="CALNXK010000020">
    <property type="protein sequence ID" value="CAH3107598.1"/>
    <property type="molecule type" value="Genomic_DNA"/>
</dbReference>
<evidence type="ECO:0000256" key="2">
    <source>
        <dbReference type="ARBA" id="ARBA00022692"/>
    </source>
</evidence>
<evidence type="ECO:0000313" key="15">
    <source>
        <dbReference type="Proteomes" id="UP001159405"/>
    </source>
</evidence>
<gene>
    <name evidence="14" type="ORF">PLOB_00016753</name>
</gene>
<evidence type="ECO:0000256" key="5">
    <source>
        <dbReference type="ARBA" id="ARBA00022801"/>
    </source>
</evidence>
<evidence type="ECO:0000256" key="4">
    <source>
        <dbReference type="ARBA" id="ARBA00022787"/>
    </source>
</evidence>
<evidence type="ECO:0000256" key="12">
    <source>
        <dbReference type="SAM" id="MobiDB-lite"/>
    </source>
</evidence>
<feature type="region of interest" description="Disordered" evidence="12">
    <location>
        <begin position="70"/>
        <end position="95"/>
    </location>
</feature>
<keyword evidence="9" id="KW-0342">GTP-binding</keyword>
<feature type="compositionally biased region" description="Polar residues" evidence="12">
    <location>
        <begin position="71"/>
        <end position="80"/>
    </location>
</feature>
<evidence type="ECO:0000256" key="6">
    <source>
        <dbReference type="ARBA" id="ARBA00022989"/>
    </source>
</evidence>
<dbReference type="Pfam" id="PF00350">
    <property type="entry name" value="Dynamin_N"/>
    <property type="match status" value="1"/>
</dbReference>
<dbReference type="CDD" id="cd09912">
    <property type="entry name" value="DLP_2"/>
    <property type="match status" value="1"/>
</dbReference>
<dbReference type="InterPro" id="IPR027417">
    <property type="entry name" value="P-loop_NTPase"/>
</dbReference>
<feature type="region of interest" description="Disordered" evidence="12">
    <location>
        <begin position="223"/>
        <end position="284"/>
    </location>
</feature>
<feature type="coiled-coil region" evidence="11">
    <location>
        <begin position="668"/>
        <end position="695"/>
    </location>
</feature>
<sequence>MAKATRPIQRNEEHYVAKMNFRSEKILQSQIQRLNKEKLLHVKGLNAQIRSYERKLQKIKDRVLEVDKLSRNSSDPSQRLPTRDHFSKLSSDTTRQRQMATGVGYSYIDQLLGASKPLVSRPLRWGINPSLPSLQQQPSKPITLVSDSFNSKAFLTEIKGQPIYLRPREAVFLKRQLRPNALLLPPITLKQKDFDEKGSENSLIPRDSLSEKAKLQELDLSREDYETKNQDGASQLSPIPEIVDETVPVSREARKNDRQETAEISGQKEATLEEEPTGSETSNFLSEPINIVVENREPVLDKEMNELRSSSLDGHSSTECEFPTHGSENFTRSTELLHEANDQQNENNNEEIKKFTSEVSGFLAQVSGISEVLARDQMKVAFFGRTSNGKSTAVNAMLQDKILPMGIGHTTNCFLSVHGSDLPDAYILTPESNDKRNVKSLSQLAHALCDEKLEHSSLVQVFWPKSRCKMLSEDVVLVDSPGIDVSPDLDLWIDKHCLDADVFVLVANAESTLMVTEKNFFHKVNQRLSRPNIFILNNRWDASASEPDTMELVKNQHLERNISFLVDELKCVDRAQAEDRVFFVSAKETLMTRMQKHQGMPQGGGAIHVEGFPARQLEFENFERKFEECISKSAIQTKFESHAVSGLKVAQTVKVIMEQIVGCAFQQRTRLEKAKKEQEDRLEYIKEQLEMYSHDAKRHIKEITTKVEGQVTEAMTEEIGRLGLLVNEFDHPFHPHPGFLKTYKKELYGHLEGGLGRNMTARCSSSQTQVISDAQKDMADRLRALLPPESAEVALDPASSALDFQASYKLDVPSLCIDFQEDIEFHFSLGWQAILRKFLAPHNAGLAIALGANLQRNVQNLVPTAHYQSTEGRTGTSAQASSSREVLKRPEGDEVAVAVIQGLASLTSRTGTLVVIIGGLIWKTVGWKFIALCGGLYSGVYVIERLRWTNSAKERAFKRQFVEYATEKLQLVVSFTSANCSIQVQQELTSTFVKLKSLVQRAKETLEENIIDLYKEITRLEKIENDAKILRNKASWFESELSQFITEFGLAKSKI</sequence>
<keyword evidence="10" id="KW-0472">Membrane</keyword>
<keyword evidence="2" id="KW-0812">Transmembrane</keyword>
<evidence type="ECO:0000256" key="1">
    <source>
        <dbReference type="ARBA" id="ARBA00004374"/>
    </source>
</evidence>
<dbReference type="PANTHER" id="PTHR10465:SF3">
    <property type="entry name" value="TRANSMEMBRANE GTPASE MARF-RELATED"/>
    <property type="match status" value="1"/>
</dbReference>
<keyword evidence="3" id="KW-0547">Nucleotide-binding</keyword>
<dbReference type="Proteomes" id="UP001159405">
    <property type="component" value="Unassembled WGS sequence"/>
</dbReference>
<keyword evidence="5" id="KW-0378">Hydrolase</keyword>
<evidence type="ECO:0000256" key="10">
    <source>
        <dbReference type="ARBA" id="ARBA00023136"/>
    </source>
</evidence>
<evidence type="ECO:0000256" key="8">
    <source>
        <dbReference type="ARBA" id="ARBA00023128"/>
    </source>
</evidence>
<dbReference type="SUPFAM" id="SSF111479">
    <property type="entry name" value="Fzo-like conserved region"/>
    <property type="match status" value="1"/>
</dbReference>
<evidence type="ECO:0000256" key="11">
    <source>
        <dbReference type="SAM" id="Coils"/>
    </source>
</evidence>
<organism evidence="14 15">
    <name type="scientific">Porites lobata</name>
    <dbReference type="NCBI Taxonomy" id="104759"/>
    <lineage>
        <taxon>Eukaryota</taxon>
        <taxon>Metazoa</taxon>
        <taxon>Cnidaria</taxon>
        <taxon>Anthozoa</taxon>
        <taxon>Hexacorallia</taxon>
        <taxon>Scleractinia</taxon>
        <taxon>Fungiina</taxon>
        <taxon>Poritidae</taxon>
        <taxon>Porites</taxon>
    </lineage>
</organism>
<keyword evidence="15" id="KW-1185">Reference proteome</keyword>
<evidence type="ECO:0000313" key="14">
    <source>
        <dbReference type="EMBL" id="CAH3107598.1"/>
    </source>
</evidence>
<dbReference type="InterPro" id="IPR006884">
    <property type="entry name" value="Fzo/mitofusin_HR2"/>
</dbReference>
<keyword evidence="8" id="KW-0496">Mitochondrion</keyword>
<reference evidence="14 15" key="1">
    <citation type="submission" date="2022-05" db="EMBL/GenBank/DDBJ databases">
        <authorList>
            <consortium name="Genoscope - CEA"/>
            <person name="William W."/>
        </authorList>
    </citation>
    <scope>NUCLEOTIDE SEQUENCE [LARGE SCALE GENOMIC DNA]</scope>
</reference>
<accession>A0ABN8NHB8</accession>
<feature type="coiled-coil region" evidence="11">
    <location>
        <begin position="42"/>
        <end position="69"/>
    </location>
</feature>
<dbReference type="Pfam" id="PF04799">
    <property type="entry name" value="Fzo_mitofusin"/>
    <property type="match status" value="1"/>
</dbReference>
<feature type="domain" description="Dynamin-type G" evidence="13">
    <location>
        <begin position="374"/>
        <end position="640"/>
    </location>
</feature>
<dbReference type="InterPro" id="IPR045063">
    <property type="entry name" value="Dynamin_N"/>
</dbReference>
<name>A0ABN8NHB8_9CNID</name>